<dbReference type="InterPro" id="IPR000160">
    <property type="entry name" value="GGDEF_dom"/>
</dbReference>
<reference evidence="6 7" key="1">
    <citation type="journal article" date="2020" name="ISME J.">
        <title>Comparative genomics reveals insights into cyanobacterial evolution and habitat adaptation.</title>
        <authorList>
            <person name="Chen M.Y."/>
            <person name="Teng W.K."/>
            <person name="Zhao L."/>
            <person name="Hu C.X."/>
            <person name="Zhou Y.K."/>
            <person name="Han B.P."/>
            <person name="Song L.R."/>
            <person name="Shu W.S."/>
        </authorList>
    </citation>
    <scope>NUCLEOTIDE SEQUENCE [LARGE SCALE GENOMIC DNA]</scope>
    <source>
        <strain evidence="6 7">FACHB-1050</strain>
    </source>
</reference>
<dbReference type="CDD" id="cd00130">
    <property type="entry name" value="PAS"/>
    <property type="match status" value="2"/>
</dbReference>
<dbReference type="NCBIfam" id="TIGR00229">
    <property type="entry name" value="sensory_box"/>
    <property type="match status" value="3"/>
</dbReference>
<dbReference type="InterPro" id="IPR001610">
    <property type="entry name" value="PAC"/>
</dbReference>
<proteinExistence type="predicted"/>
<feature type="domain" description="PAS" evidence="3">
    <location>
        <begin position="212"/>
        <end position="283"/>
    </location>
</feature>
<feature type="transmembrane region" description="Helical" evidence="2">
    <location>
        <begin position="48"/>
        <end position="67"/>
    </location>
</feature>
<dbReference type="NCBIfam" id="TIGR00254">
    <property type="entry name" value="GGDEF"/>
    <property type="match status" value="1"/>
</dbReference>
<dbReference type="InterPro" id="IPR043128">
    <property type="entry name" value="Rev_trsase/Diguanyl_cyclase"/>
</dbReference>
<feature type="domain" description="GGDEF" evidence="5">
    <location>
        <begin position="639"/>
        <end position="776"/>
    </location>
</feature>
<dbReference type="PROSITE" id="PS50113">
    <property type="entry name" value="PAC"/>
    <property type="match status" value="1"/>
</dbReference>
<dbReference type="InterPro" id="IPR029787">
    <property type="entry name" value="Nucleotide_cyclase"/>
</dbReference>
<dbReference type="SUPFAM" id="SSF55073">
    <property type="entry name" value="Nucleotide cyclase"/>
    <property type="match status" value="1"/>
</dbReference>
<evidence type="ECO:0000313" key="6">
    <source>
        <dbReference type="EMBL" id="MBD2316904.1"/>
    </source>
</evidence>
<keyword evidence="2" id="KW-0812">Transmembrane</keyword>
<feature type="coiled-coil region" evidence="1">
    <location>
        <begin position="584"/>
        <end position="611"/>
    </location>
</feature>
<organism evidence="6 7">
    <name type="scientific">Phormidium tenue FACHB-1050</name>
    <dbReference type="NCBI Taxonomy" id="2692857"/>
    <lineage>
        <taxon>Bacteria</taxon>
        <taxon>Bacillati</taxon>
        <taxon>Cyanobacteriota</taxon>
        <taxon>Cyanophyceae</taxon>
        <taxon>Oscillatoriophycideae</taxon>
        <taxon>Oscillatoriales</taxon>
        <taxon>Oscillatoriaceae</taxon>
        <taxon>Phormidium</taxon>
    </lineage>
</organism>
<dbReference type="Gene3D" id="3.30.450.20">
    <property type="entry name" value="PAS domain"/>
    <property type="match status" value="4"/>
</dbReference>
<dbReference type="InterPro" id="IPR050469">
    <property type="entry name" value="Diguanylate_Cyclase"/>
</dbReference>
<evidence type="ECO:0000256" key="2">
    <source>
        <dbReference type="SAM" id="Phobius"/>
    </source>
</evidence>
<feature type="domain" description="PAC" evidence="4">
    <location>
        <begin position="542"/>
        <end position="593"/>
    </location>
</feature>
<dbReference type="Pfam" id="PF08448">
    <property type="entry name" value="PAS_4"/>
    <property type="match status" value="1"/>
</dbReference>
<dbReference type="PANTHER" id="PTHR45138:SF9">
    <property type="entry name" value="DIGUANYLATE CYCLASE DGCM-RELATED"/>
    <property type="match status" value="1"/>
</dbReference>
<keyword evidence="2" id="KW-1133">Transmembrane helix</keyword>
<protein>
    <submittedName>
        <fullName evidence="6">Diguanylate cyclase</fullName>
    </submittedName>
</protein>
<dbReference type="InterPro" id="IPR013656">
    <property type="entry name" value="PAS_4"/>
</dbReference>
<keyword evidence="7" id="KW-1185">Reference proteome</keyword>
<sequence length="776" mass="89051">MPVKSYLSYEHFRSIPLQLVMILPFVVQALMIVGLINNLSDRNWQIWMYVWVLVLSIGFGLVMAYWVRQSYEAVEIALKESQEKYKVLFQTLPIGVSITDKEARILESNAISEKWLGIPNPSESGCLQQRKINPNVLRPDGSPMPVEEYPCVRALKSSQSVDDVEIGIVCEDEILRWFSVSASPIPLEQYGVVLVHVNISDRKFAEQAMRRSELKLQAFLDNAPTLIAIKDLEGKYLSVNQEFAYFMQVPEAEILGKYDYNFFSTEVVKNIRRYELQAIFEGLAIDFEQSLQLPDGMRTFWVTQFPIMDNHDKPCAIASISIDISDRKRAELDLAYNYDLREAIYNESTDAIFLVDPFSMLIFDCNRRAVDMFEADSKQELIGIEGQTLQKNKFTEVEIKSIGNDIEKFGYWSQETEYITKKGQHFWGNLAAKPITVAGKEMNLVRVTDISDRKYAALALKESEARFQKIATISPEAIYILVRRPDGRTLFEYASPATEELLGVSIEYLKHSSNLRQELFHPDDLADYEQAMAESFKTMQIFHLEWRIITPQGQIKWIKSQAVPERRDNDDVAWYGFAIDISDRKQSEIALAQVETDLKKANQELQRLVNLDGLTQIANRRCFDERILYEWQRLHREKQPLSLLMFDVDYFKRYNDHYGHQLGDECLLRIAQAVDQAVCRPADLVARYGGEEFIVILPNTSLEGAIAVAHILHKAITALQISHQDSEVSDVVTISMGIASDIPNLERPPYVLINQADQALYYAKQKGRNQSVIFTD</sequence>
<dbReference type="PROSITE" id="PS50112">
    <property type="entry name" value="PAS"/>
    <property type="match status" value="2"/>
</dbReference>
<dbReference type="InterPro" id="IPR000700">
    <property type="entry name" value="PAS-assoc_C"/>
</dbReference>
<keyword evidence="2" id="KW-0472">Membrane</keyword>
<dbReference type="PANTHER" id="PTHR45138">
    <property type="entry name" value="REGULATORY COMPONENTS OF SENSORY TRANSDUCTION SYSTEM"/>
    <property type="match status" value="1"/>
</dbReference>
<dbReference type="InterPro" id="IPR000014">
    <property type="entry name" value="PAS"/>
</dbReference>
<evidence type="ECO:0000313" key="7">
    <source>
        <dbReference type="Proteomes" id="UP000618445"/>
    </source>
</evidence>
<feature type="domain" description="PAS" evidence="3">
    <location>
        <begin position="463"/>
        <end position="539"/>
    </location>
</feature>
<dbReference type="Pfam" id="PF00990">
    <property type="entry name" value="GGDEF"/>
    <property type="match status" value="1"/>
</dbReference>
<dbReference type="Proteomes" id="UP000618445">
    <property type="component" value="Unassembled WGS sequence"/>
</dbReference>
<dbReference type="InterPro" id="IPR013655">
    <property type="entry name" value="PAS_fold_3"/>
</dbReference>
<dbReference type="SMART" id="SM00086">
    <property type="entry name" value="PAC"/>
    <property type="match status" value="4"/>
</dbReference>
<accession>A0ABR8CBS2</accession>
<dbReference type="EMBL" id="JACJQY010000010">
    <property type="protein sequence ID" value="MBD2316904.1"/>
    <property type="molecule type" value="Genomic_DNA"/>
</dbReference>
<evidence type="ECO:0000259" key="3">
    <source>
        <dbReference type="PROSITE" id="PS50112"/>
    </source>
</evidence>
<evidence type="ECO:0000259" key="5">
    <source>
        <dbReference type="PROSITE" id="PS50887"/>
    </source>
</evidence>
<dbReference type="PROSITE" id="PS50887">
    <property type="entry name" value="GGDEF"/>
    <property type="match status" value="1"/>
</dbReference>
<keyword evidence="1" id="KW-0175">Coiled coil</keyword>
<evidence type="ECO:0000259" key="4">
    <source>
        <dbReference type="PROSITE" id="PS50113"/>
    </source>
</evidence>
<dbReference type="SMART" id="SM00267">
    <property type="entry name" value="GGDEF"/>
    <property type="match status" value="1"/>
</dbReference>
<dbReference type="CDD" id="cd01949">
    <property type="entry name" value="GGDEF"/>
    <property type="match status" value="1"/>
</dbReference>
<evidence type="ECO:0000256" key="1">
    <source>
        <dbReference type="SAM" id="Coils"/>
    </source>
</evidence>
<name>A0ABR8CBS2_9CYAN</name>
<dbReference type="SUPFAM" id="SSF55785">
    <property type="entry name" value="PYP-like sensor domain (PAS domain)"/>
    <property type="match status" value="4"/>
</dbReference>
<comment type="caution">
    <text evidence="6">The sequence shown here is derived from an EMBL/GenBank/DDBJ whole genome shotgun (WGS) entry which is preliminary data.</text>
</comment>
<dbReference type="SMART" id="SM00091">
    <property type="entry name" value="PAS"/>
    <property type="match status" value="4"/>
</dbReference>
<dbReference type="InterPro" id="IPR035965">
    <property type="entry name" value="PAS-like_dom_sf"/>
</dbReference>
<feature type="transmembrane region" description="Helical" evidence="2">
    <location>
        <begin position="15"/>
        <end position="36"/>
    </location>
</feature>
<gene>
    <name evidence="6" type="ORF">H6G05_08595</name>
</gene>
<dbReference type="RefSeq" id="WP_190577779.1">
    <property type="nucleotide sequence ID" value="NZ_CAWPQU010000002.1"/>
</dbReference>
<dbReference type="Pfam" id="PF13426">
    <property type="entry name" value="PAS_9"/>
    <property type="match status" value="1"/>
</dbReference>
<dbReference type="Gene3D" id="3.30.70.270">
    <property type="match status" value="1"/>
</dbReference>
<dbReference type="Pfam" id="PF08447">
    <property type="entry name" value="PAS_3"/>
    <property type="match status" value="1"/>
</dbReference>